<accession>A0A8G2C440</accession>
<feature type="transmembrane region" description="Helical" evidence="1">
    <location>
        <begin position="44"/>
        <end position="69"/>
    </location>
</feature>
<dbReference type="OrthoDB" id="9002176at2"/>
<keyword evidence="1" id="KW-0812">Transmembrane</keyword>
<organism evidence="2 3">
    <name type="scientific">Desulfomicrobium norvegicum (strain DSM 1741 / NCIMB 8310)</name>
    <name type="common">Desulfovibrio baculatus (strain Norway 4)</name>
    <name type="synonym">Desulfovibrio desulfuricans (strain Norway 4)</name>
    <dbReference type="NCBI Taxonomy" id="52561"/>
    <lineage>
        <taxon>Bacteria</taxon>
        <taxon>Pseudomonadati</taxon>
        <taxon>Thermodesulfobacteriota</taxon>
        <taxon>Desulfovibrionia</taxon>
        <taxon>Desulfovibrionales</taxon>
        <taxon>Desulfomicrobiaceae</taxon>
        <taxon>Desulfomicrobium</taxon>
    </lineage>
</organism>
<evidence type="ECO:0000313" key="3">
    <source>
        <dbReference type="Proteomes" id="UP000199581"/>
    </source>
</evidence>
<dbReference type="RefSeq" id="WP_092192304.1">
    <property type="nucleotide sequence ID" value="NZ_FOTO01000006.1"/>
</dbReference>
<gene>
    <name evidence="2" type="ORF">SAMN05421830_106208</name>
</gene>
<keyword evidence="3" id="KW-1185">Reference proteome</keyword>
<sequence>MRRILAIVAKEIREALPATIFFLLLFHLIGLTKAVVLDEYSLSALRAMGATMGALIVAKAVLVVEALSIARLFSGRRISNILWRTLLYGALTLIFRFVEEFIPLVSKHGEIVSAIRGMIGEVSWPLFAVLSLWIFSGLFFYTLVSDMVKMVEPNKIKDALFSRLNS</sequence>
<dbReference type="EMBL" id="FOTO01000006">
    <property type="protein sequence ID" value="SFL80051.1"/>
    <property type="molecule type" value="Genomic_DNA"/>
</dbReference>
<comment type="caution">
    <text evidence="2">The sequence shown here is derived from an EMBL/GenBank/DDBJ whole genome shotgun (WGS) entry which is preliminary data.</text>
</comment>
<evidence type="ECO:0000256" key="1">
    <source>
        <dbReference type="SAM" id="Phobius"/>
    </source>
</evidence>
<name>A0A8G2C440_DESNO</name>
<reference evidence="2 3" key="1">
    <citation type="submission" date="2016-10" db="EMBL/GenBank/DDBJ databases">
        <authorList>
            <person name="Varghese N."/>
            <person name="Submissions S."/>
        </authorList>
    </citation>
    <scope>NUCLEOTIDE SEQUENCE [LARGE SCALE GENOMIC DNA]</scope>
    <source>
        <strain evidence="2 3">DSM 1741</strain>
    </source>
</reference>
<feature type="transmembrane region" description="Helical" evidence="1">
    <location>
        <begin position="81"/>
        <end position="98"/>
    </location>
</feature>
<keyword evidence="1" id="KW-1133">Transmembrane helix</keyword>
<dbReference type="AlphaFoldDB" id="A0A8G2C440"/>
<feature type="transmembrane region" description="Helical" evidence="1">
    <location>
        <begin position="122"/>
        <end position="144"/>
    </location>
</feature>
<keyword evidence="1" id="KW-0472">Membrane</keyword>
<dbReference type="Proteomes" id="UP000199581">
    <property type="component" value="Unassembled WGS sequence"/>
</dbReference>
<protein>
    <submittedName>
        <fullName evidence="2">Uncharacterized protein</fullName>
    </submittedName>
</protein>
<proteinExistence type="predicted"/>
<evidence type="ECO:0000313" key="2">
    <source>
        <dbReference type="EMBL" id="SFL80051.1"/>
    </source>
</evidence>